<dbReference type="GO" id="GO:0032993">
    <property type="term" value="C:protein-DNA complex"/>
    <property type="evidence" value="ECO:0007669"/>
    <property type="project" value="TreeGrafter"/>
</dbReference>
<reference evidence="8 9" key="1">
    <citation type="submission" date="2018-04" db="EMBL/GenBank/DDBJ databases">
        <title>Genomic Encyclopedia of Type Strains, Phase IV (KMG-IV): sequencing the most valuable type-strain genomes for metagenomic binning, comparative biology and taxonomic classification.</title>
        <authorList>
            <person name="Goeker M."/>
        </authorList>
    </citation>
    <scope>NUCLEOTIDE SEQUENCE [LARGE SCALE GENOMIC DNA]</scope>
    <source>
        <strain evidence="8 9">DSM 14823</strain>
    </source>
</reference>
<accession>A0A2U1B1Z3</accession>
<feature type="modified residue" description="4-aspartylphosphate" evidence="6">
    <location>
        <position position="51"/>
    </location>
</feature>
<dbReference type="RefSeq" id="WP_116883631.1">
    <property type="nucleotide sequence ID" value="NZ_CABMMC010000064.1"/>
</dbReference>
<dbReference type="Gene3D" id="3.40.50.2300">
    <property type="match status" value="1"/>
</dbReference>
<dbReference type="SUPFAM" id="SSF52172">
    <property type="entry name" value="CheY-like"/>
    <property type="match status" value="1"/>
</dbReference>
<comment type="caution">
    <text evidence="8">The sequence shown here is derived from an EMBL/GenBank/DDBJ whole genome shotgun (WGS) entry which is preliminary data.</text>
</comment>
<keyword evidence="2" id="KW-0902">Two-component regulatory system</keyword>
<keyword evidence="1 6" id="KW-0597">Phosphoprotein</keyword>
<evidence type="ECO:0000256" key="4">
    <source>
        <dbReference type="ARBA" id="ARBA00023125"/>
    </source>
</evidence>
<dbReference type="Proteomes" id="UP000245959">
    <property type="component" value="Unassembled WGS sequence"/>
</dbReference>
<dbReference type="InterPro" id="IPR001789">
    <property type="entry name" value="Sig_transdc_resp-reg_receiver"/>
</dbReference>
<dbReference type="Gene3D" id="1.10.10.10">
    <property type="entry name" value="Winged helix-like DNA-binding domain superfamily/Winged helix DNA-binding domain"/>
    <property type="match status" value="1"/>
</dbReference>
<dbReference type="GO" id="GO:0005829">
    <property type="term" value="C:cytosol"/>
    <property type="evidence" value="ECO:0007669"/>
    <property type="project" value="TreeGrafter"/>
</dbReference>
<dbReference type="FunFam" id="1.10.10.10:FF:000005">
    <property type="entry name" value="Two-component system response regulator"/>
    <property type="match status" value="1"/>
</dbReference>
<dbReference type="InterPro" id="IPR036388">
    <property type="entry name" value="WH-like_DNA-bd_sf"/>
</dbReference>
<dbReference type="PROSITE" id="PS50110">
    <property type="entry name" value="RESPONSE_REGULATORY"/>
    <property type="match status" value="1"/>
</dbReference>
<proteinExistence type="predicted"/>
<dbReference type="GeneID" id="78294937"/>
<evidence type="ECO:0000256" key="5">
    <source>
        <dbReference type="ARBA" id="ARBA00023163"/>
    </source>
</evidence>
<dbReference type="PANTHER" id="PTHR48111:SF76">
    <property type="entry name" value="TWO-COMPONENT RESPONSE REGULATOR"/>
    <property type="match status" value="1"/>
</dbReference>
<dbReference type="PANTHER" id="PTHR48111">
    <property type="entry name" value="REGULATOR OF RPOS"/>
    <property type="match status" value="1"/>
</dbReference>
<dbReference type="Pfam" id="PF00486">
    <property type="entry name" value="Trans_reg_C"/>
    <property type="match status" value="1"/>
</dbReference>
<dbReference type="InterPro" id="IPR001867">
    <property type="entry name" value="OmpR/PhoB-type_DNA-bd"/>
</dbReference>
<evidence type="ECO:0000256" key="2">
    <source>
        <dbReference type="ARBA" id="ARBA00023012"/>
    </source>
</evidence>
<dbReference type="OrthoDB" id="9790442at2"/>
<dbReference type="AlphaFoldDB" id="A0A2U1B1Z3"/>
<evidence type="ECO:0000256" key="6">
    <source>
        <dbReference type="PROSITE-ProRule" id="PRU00169"/>
    </source>
</evidence>
<name>A0A2U1B1Z3_9BACT</name>
<dbReference type="GO" id="GO:0000976">
    <property type="term" value="F:transcription cis-regulatory region binding"/>
    <property type="evidence" value="ECO:0007669"/>
    <property type="project" value="TreeGrafter"/>
</dbReference>
<dbReference type="InterPro" id="IPR039420">
    <property type="entry name" value="WalR-like"/>
</dbReference>
<feature type="DNA-binding region" description="OmpR/PhoB-type" evidence="7">
    <location>
        <begin position="125"/>
        <end position="223"/>
    </location>
</feature>
<keyword evidence="3" id="KW-0805">Transcription regulation</keyword>
<protein>
    <submittedName>
        <fullName evidence="8">DNA-binding response OmpR family regulator</fullName>
    </submittedName>
</protein>
<dbReference type="PROSITE" id="PS51755">
    <property type="entry name" value="OMPR_PHOB"/>
    <property type="match status" value="1"/>
</dbReference>
<keyword evidence="4 7" id="KW-0238">DNA-binding</keyword>
<dbReference type="GO" id="GO:0006355">
    <property type="term" value="P:regulation of DNA-templated transcription"/>
    <property type="evidence" value="ECO:0007669"/>
    <property type="project" value="InterPro"/>
</dbReference>
<sequence length="230" mass="25860">MKILLVEDDARTADFILKGLQQSGYTTVHAADGRDGLFKATTESCDLAVVDIMLPGLDGFTLIEKLRAAGIKLPVIVLSARSSVDDKIRALQTGGDDYLVKPFSFSELIARIQALLRRASATAEPSTLTVGDLSIDLLSRKVYRGSTRIDIQPLEFTLLEYLARNAGRVVSKTMIMEHVWEYNFDPQTNIVETRMCRLREKLDKPFKEKLLHTVRGFGYVLEPEADFRHR</sequence>
<dbReference type="Gene3D" id="6.10.250.690">
    <property type="match status" value="1"/>
</dbReference>
<dbReference type="GO" id="GO:0000156">
    <property type="term" value="F:phosphorelay response regulator activity"/>
    <property type="evidence" value="ECO:0007669"/>
    <property type="project" value="TreeGrafter"/>
</dbReference>
<evidence type="ECO:0000313" key="8">
    <source>
        <dbReference type="EMBL" id="PVY42714.1"/>
    </source>
</evidence>
<organism evidence="8 9">
    <name type="scientific">Victivallis vadensis</name>
    <dbReference type="NCBI Taxonomy" id="172901"/>
    <lineage>
        <taxon>Bacteria</taxon>
        <taxon>Pseudomonadati</taxon>
        <taxon>Lentisphaerota</taxon>
        <taxon>Lentisphaeria</taxon>
        <taxon>Victivallales</taxon>
        <taxon>Victivallaceae</taxon>
        <taxon>Victivallis</taxon>
    </lineage>
</organism>
<keyword evidence="5" id="KW-0804">Transcription</keyword>
<dbReference type="Pfam" id="PF00072">
    <property type="entry name" value="Response_reg"/>
    <property type="match status" value="1"/>
</dbReference>
<dbReference type="CDD" id="cd00383">
    <property type="entry name" value="trans_reg_C"/>
    <property type="match status" value="1"/>
</dbReference>
<evidence type="ECO:0000256" key="7">
    <source>
        <dbReference type="PROSITE-ProRule" id="PRU01091"/>
    </source>
</evidence>
<keyword evidence="9" id="KW-1185">Reference proteome</keyword>
<dbReference type="InterPro" id="IPR011006">
    <property type="entry name" value="CheY-like_superfamily"/>
</dbReference>
<gene>
    <name evidence="8" type="ORF">C8D82_11022</name>
</gene>
<dbReference type="SMART" id="SM00448">
    <property type="entry name" value="REC"/>
    <property type="match status" value="1"/>
</dbReference>
<evidence type="ECO:0000313" key="9">
    <source>
        <dbReference type="Proteomes" id="UP000245959"/>
    </source>
</evidence>
<evidence type="ECO:0000256" key="1">
    <source>
        <dbReference type="ARBA" id="ARBA00022553"/>
    </source>
</evidence>
<evidence type="ECO:0000256" key="3">
    <source>
        <dbReference type="ARBA" id="ARBA00023015"/>
    </source>
</evidence>
<dbReference type="EMBL" id="QEKH01000010">
    <property type="protein sequence ID" value="PVY42714.1"/>
    <property type="molecule type" value="Genomic_DNA"/>
</dbReference>
<dbReference type="SMART" id="SM00862">
    <property type="entry name" value="Trans_reg_C"/>
    <property type="match status" value="1"/>
</dbReference>